<reference evidence="2" key="1">
    <citation type="submission" date="2020-09" db="EMBL/GenBank/DDBJ databases">
        <title>The genome sequence of strain Labrenzia suaedae 4C16A.</title>
        <authorList>
            <person name="Liu Y."/>
        </authorList>
    </citation>
    <scope>NUCLEOTIDE SEQUENCE [LARGE SCALE GENOMIC DNA]</scope>
    <source>
        <strain evidence="2">4C16A</strain>
    </source>
</reference>
<dbReference type="Proteomes" id="UP000632063">
    <property type="component" value="Unassembled WGS sequence"/>
</dbReference>
<protein>
    <submittedName>
        <fullName evidence="1">Uncharacterized protein</fullName>
    </submittedName>
</protein>
<sequence>MANLFDEIPNVEPLNIRAGDHVQWRKPDLAADYPPSSYILDYQAILEANAETRFVLSARDEGGSFLVSATSADTEDLVPGLYHWVAVITRISDGAKRTINQGRFEILPNLATATGDHRSHNERMLSQIEALIEGRAKSDVANYSIAGRTLTKLSPEELTKWAATYRRLVRKEREARSGKSGRKVHKVRFL</sequence>
<keyword evidence="2" id="KW-1185">Reference proteome</keyword>
<evidence type="ECO:0000313" key="2">
    <source>
        <dbReference type="Proteomes" id="UP000632063"/>
    </source>
</evidence>
<gene>
    <name evidence="1" type="ORF">IG616_21000</name>
</gene>
<comment type="caution">
    <text evidence="1">The sequence shown here is derived from an EMBL/GenBank/DDBJ whole genome shotgun (WGS) entry which is preliminary data.</text>
</comment>
<proteinExistence type="predicted"/>
<dbReference type="RefSeq" id="WP_192150598.1">
    <property type="nucleotide sequence ID" value="NZ_JACYXI010000019.1"/>
</dbReference>
<reference evidence="1 2" key="2">
    <citation type="journal article" date="2021" name="Int. J. Syst. Evol. Microbiol.">
        <title>Roseibium litorale sp. nov., isolated from a tidal flat sediment and proposal for the reclassification of Labrenzia polysiphoniae as Roseibium polysiphoniae comb. nov.</title>
        <authorList>
            <person name="Liu Y."/>
            <person name="Pei T."/>
            <person name="Du J."/>
            <person name="Chao M."/>
            <person name="Deng M.R."/>
            <person name="Zhu H."/>
        </authorList>
    </citation>
    <scope>NUCLEOTIDE SEQUENCE [LARGE SCALE GENOMIC DNA]</scope>
    <source>
        <strain evidence="1 2">4C16A</strain>
    </source>
</reference>
<dbReference type="EMBL" id="JACYXI010000019">
    <property type="protein sequence ID" value="MBD8894032.1"/>
    <property type="molecule type" value="Genomic_DNA"/>
</dbReference>
<evidence type="ECO:0000313" key="1">
    <source>
        <dbReference type="EMBL" id="MBD8894032.1"/>
    </source>
</evidence>
<name>A0ABR9CT23_9HYPH</name>
<organism evidence="1 2">
    <name type="scientific">Roseibium litorale</name>
    <dbReference type="NCBI Taxonomy" id="2803841"/>
    <lineage>
        <taxon>Bacteria</taxon>
        <taxon>Pseudomonadati</taxon>
        <taxon>Pseudomonadota</taxon>
        <taxon>Alphaproteobacteria</taxon>
        <taxon>Hyphomicrobiales</taxon>
        <taxon>Stappiaceae</taxon>
        <taxon>Roseibium</taxon>
    </lineage>
</organism>
<accession>A0ABR9CT23</accession>